<evidence type="ECO:0000313" key="2">
    <source>
        <dbReference type="Proteomes" id="UP001234989"/>
    </source>
</evidence>
<dbReference type="Proteomes" id="UP001234989">
    <property type="component" value="Chromosome 4"/>
</dbReference>
<protein>
    <submittedName>
        <fullName evidence="1">Uncharacterized protein</fullName>
    </submittedName>
</protein>
<dbReference type="EMBL" id="CP133615">
    <property type="protein sequence ID" value="WMV24677.1"/>
    <property type="molecule type" value="Genomic_DNA"/>
</dbReference>
<gene>
    <name evidence="1" type="ORF">MTR67_018062</name>
</gene>
<sequence length="62" mass="7183">MAPYEALYGRKCRSPIGWFEVGKTALFGPYLVLQAMKKVKVIQQRLAIAQSRHKSYADVRRR</sequence>
<reference evidence="1" key="1">
    <citation type="submission" date="2023-08" db="EMBL/GenBank/DDBJ databases">
        <title>A de novo genome assembly of Solanum verrucosum Schlechtendal, a Mexican diploid species geographically isolated from the other diploid A-genome species in potato relatives.</title>
        <authorList>
            <person name="Hosaka K."/>
        </authorList>
    </citation>
    <scope>NUCLEOTIDE SEQUENCE</scope>
    <source>
        <tissue evidence="1">Young leaves</tissue>
    </source>
</reference>
<evidence type="ECO:0000313" key="1">
    <source>
        <dbReference type="EMBL" id="WMV24677.1"/>
    </source>
</evidence>
<organism evidence="1 2">
    <name type="scientific">Solanum verrucosum</name>
    <dbReference type="NCBI Taxonomy" id="315347"/>
    <lineage>
        <taxon>Eukaryota</taxon>
        <taxon>Viridiplantae</taxon>
        <taxon>Streptophyta</taxon>
        <taxon>Embryophyta</taxon>
        <taxon>Tracheophyta</taxon>
        <taxon>Spermatophyta</taxon>
        <taxon>Magnoliopsida</taxon>
        <taxon>eudicotyledons</taxon>
        <taxon>Gunneridae</taxon>
        <taxon>Pentapetalae</taxon>
        <taxon>asterids</taxon>
        <taxon>lamiids</taxon>
        <taxon>Solanales</taxon>
        <taxon>Solanaceae</taxon>
        <taxon>Solanoideae</taxon>
        <taxon>Solaneae</taxon>
        <taxon>Solanum</taxon>
    </lineage>
</organism>
<dbReference type="PANTHER" id="PTHR45835:SF91">
    <property type="entry name" value="RETROTRANSPOSON, TY3-GYPSY SUBCLASS-LIKE PROTEIN"/>
    <property type="match status" value="1"/>
</dbReference>
<name>A0AAF0QL09_SOLVR</name>
<keyword evidence="2" id="KW-1185">Reference proteome</keyword>
<dbReference type="AlphaFoldDB" id="A0AAF0QL09"/>
<proteinExistence type="predicted"/>
<accession>A0AAF0QL09</accession>
<dbReference type="PANTHER" id="PTHR45835">
    <property type="entry name" value="YALI0A06105P"/>
    <property type="match status" value="1"/>
</dbReference>